<evidence type="ECO:0000256" key="3">
    <source>
        <dbReference type="ARBA" id="ARBA00021008"/>
    </source>
</evidence>
<feature type="transmembrane region" description="Helical" evidence="8">
    <location>
        <begin position="33"/>
        <end position="53"/>
    </location>
</feature>
<feature type="transmembrane region" description="Helical" evidence="8">
    <location>
        <begin position="213"/>
        <end position="234"/>
    </location>
</feature>
<feature type="transmembrane region" description="Helical" evidence="8">
    <location>
        <begin position="322"/>
        <end position="338"/>
    </location>
</feature>
<evidence type="ECO:0000256" key="8">
    <source>
        <dbReference type="SAM" id="Phobius"/>
    </source>
</evidence>
<proteinExistence type="inferred from homology"/>
<feature type="transmembrane region" description="Helical" evidence="8">
    <location>
        <begin position="344"/>
        <end position="367"/>
    </location>
</feature>
<feature type="transmembrane region" description="Helical" evidence="8">
    <location>
        <begin position="388"/>
        <end position="407"/>
    </location>
</feature>
<dbReference type="PANTHER" id="PTHR22773">
    <property type="entry name" value="NADH DEHYDROGENASE"/>
    <property type="match status" value="1"/>
</dbReference>
<feature type="transmembrane region" description="Helical" evidence="8">
    <location>
        <begin position="119"/>
        <end position="152"/>
    </location>
</feature>
<feature type="transmembrane region" description="Helical" evidence="8">
    <location>
        <begin position="81"/>
        <end position="99"/>
    </location>
</feature>
<comment type="similarity">
    <text evidence="2">Belongs to the complex I subunit 2 family.</text>
</comment>
<evidence type="ECO:0000256" key="5">
    <source>
        <dbReference type="ARBA" id="ARBA00022989"/>
    </source>
</evidence>
<gene>
    <name evidence="10" type="primary">nad2</name>
</gene>
<dbReference type="RefSeq" id="YP_009659062.1">
    <property type="nucleotide sequence ID" value="NC_042880.1"/>
</dbReference>
<reference evidence="10" key="1">
    <citation type="journal article" date="2018" name="BMC Evol. Biol.">
        <title>The linear mitochondrial genome of the quarantine chytrid Synchytrium endobioticum; insights into the evolution and recent history of an obligate biotrophic plant pathogen.</title>
        <authorList>
            <person name="van de Vossenberg B.T.L.H."/>
            <person name="Brankovics B."/>
            <person name="Nguyen H.D.T."/>
            <person name="van Gent-Pelzer M.P.E."/>
            <person name="Smith D."/>
            <person name="Dadej K."/>
            <person name="Przetakiewicz J."/>
            <person name="Kreuze J.F."/>
            <person name="Boerma M."/>
            <person name="van Leeuwen G.C.M."/>
            <person name="Andre Levesque C."/>
            <person name="van der Lee T.A.J."/>
        </authorList>
    </citation>
    <scope>NUCLEOTIDE SEQUENCE</scope>
    <source>
        <strain evidence="10">CBS 675.73</strain>
    </source>
</reference>
<dbReference type="GO" id="GO:0016020">
    <property type="term" value="C:membrane"/>
    <property type="evidence" value="ECO:0007669"/>
    <property type="project" value="UniProtKB-SubCell"/>
</dbReference>
<comment type="subcellular location">
    <subcellularLocation>
        <location evidence="1">Membrane</location>
        <topology evidence="1">Multi-pass membrane protein</topology>
    </subcellularLocation>
</comment>
<protein>
    <recommendedName>
        <fullName evidence="3">NADH-ubiquinone oxidoreductase chain 2</fullName>
    </recommendedName>
    <alternativeName>
        <fullName evidence="7">NADH dehydrogenase subunit 2</fullName>
    </alternativeName>
</protein>
<keyword evidence="10" id="KW-0496">Mitochondrion</keyword>
<evidence type="ECO:0000256" key="7">
    <source>
        <dbReference type="ARBA" id="ARBA00031028"/>
    </source>
</evidence>
<keyword evidence="5 8" id="KW-1133">Transmembrane helix</keyword>
<geneLocation type="mitochondrion" evidence="10"/>
<sequence length="496" mass="54144">MILGWGLLTSAYGTLLAISPVGAIRSYDRTGLILVRTISLIILAAILFEVNTLTYMPSLSHMTESACVFLDGTIKCSSTSTYLIIFIMSLALIIMQLGAEGATGTLTSRISGEVFLVMLTNLVAITYVLVAIDWLVTVVAWELFNLSLYLLVSMHRTAHSQEISLSSSVKYFLLSAYTTTFLLLSIALLYGLTGTTSYDGLIMIVQTGELSLWPFYLMMFTFLFKLGAAPLHSWAPDLYDSLPPYITLWLLVVPKTAVLFLLLQLAPALSGALVITGESLGLEGMDGSVLQGTIYNLFLLFGVSSMVIGSIGLSSQWRMRRFLAYSSIANLGFILTVIESAPVTYYYITIYMITTLIVFMIILSISVENGINIDRIDQLSGLHTRNPGLAYALAICFFSLAGTPPLIGFYPKLAVITMLLNNANYAVLIVLVIASVLSACNYLSVIITIHLDKPTYYEELKISYRNALMISVGIGLIIVGGVYESTNVLGVYPFIG</sequence>
<keyword evidence="6 8" id="KW-0472">Membrane</keyword>
<dbReference type="GeneID" id="40506597"/>
<evidence type="ECO:0000256" key="6">
    <source>
        <dbReference type="ARBA" id="ARBA00023136"/>
    </source>
</evidence>
<feature type="transmembrane region" description="Helical" evidence="8">
    <location>
        <begin position="246"/>
        <end position="274"/>
    </location>
</feature>
<dbReference type="AlphaFoldDB" id="A0A4P8NPA2"/>
<dbReference type="Pfam" id="PF00361">
    <property type="entry name" value="Proton_antipo_M"/>
    <property type="match status" value="1"/>
</dbReference>
<dbReference type="EMBL" id="MK292704">
    <property type="protein sequence ID" value="QCQ69060.1"/>
    <property type="molecule type" value="Genomic_DNA"/>
</dbReference>
<feature type="domain" description="NADH:quinone oxidoreductase/Mrp antiporter transmembrane" evidence="9">
    <location>
        <begin position="131"/>
        <end position="438"/>
    </location>
</feature>
<keyword evidence="4 8" id="KW-0812">Transmembrane</keyword>
<feature type="transmembrane region" description="Helical" evidence="8">
    <location>
        <begin position="463"/>
        <end position="483"/>
    </location>
</feature>
<evidence type="ECO:0000256" key="4">
    <source>
        <dbReference type="ARBA" id="ARBA00022692"/>
    </source>
</evidence>
<evidence type="ECO:0000256" key="1">
    <source>
        <dbReference type="ARBA" id="ARBA00004141"/>
    </source>
</evidence>
<evidence type="ECO:0000256" key="2">
    <source>
        <dbReference type="ARBA" id="ARBA00007012"/>
    </source>
</evidence>
<feature type="transmembrane region" description="Helical" evidence="8">
    <location>
        <begin position="427"/>
        <end position="451"/>
    </location>
</feature>
<feature type="transmembrane region" description="Helical" evidence="8">
    <location>
        <begin position="172"/>
        <end position="193"/>
    </location>
</feature>
<feature type="transmembrane region" description="Helical" evidence="8">
    <location>
        <begin position="294"/>
        <end position="315"/>
    </location>
</feature>
<accession>A0A4P8NPA2</accession>
<dbReference type="InterPro" id="IPR001750">
    <property type="entry name" value="ND/Mrp_TM"/>
</dbReference>
<evidence type="ECO:0000313" key="10">
    <source>
        <dbReference type="EMBL" id="QCQ69060.1"/>
    </source>
</evidence>
<evidence type="ECO:0000259" key="9">
    <source>
        <dbReference type="Pfam" id="PF00361"/>
    </source>
</evidence>
<organism evidence="10">
    <name type="scientific">Chytriomyces confervae</name>
    <dbReference type="NCBI Taxonomy" id="246404"/>
    <lineage>
        <taxon>Eukaryota</taxon>
        <taxon>Fungi</taxon>
        <taxon>Fungi incertae sedis</taxon>
        <taxon>Chytridiomycota</taxon>
        <taxon>Chytridiomycota incertae sedis</taxon>
        <taxon>Chytridiomycetes</taxon>
        <taxon>Chytridiales</taxon>
        <taxon>Chytriomycetaceae</taxon>
        <taxon>Chytriomyces</taxon>
    </lineage>
</organism>
<name>A0A4P8NPA2_9FUNG</name>